<gene>
    <name evidence="2" type="ORF">B0H17DRAFT_1206183</name>
</gene>
<accession>A0AAD7D5X7</accession>
<name>A0AAD7D5X7_MYCRO</name>
<feature type="chain" id="PRO_5042242633" evidence="1">
    <location>
        <begin position="24"/>
        <end position="329"/>
    </location>
</feature>
<reference evidence="2" key="1">
    <citation type="submission" date="2023-03" db="EMBL/GenBank/DDBJ databases">
        <title>Massive genome expansion in bonnet fungi (Mycena s.s.) driven by repeated elements and novel gene families across ecological guilds.</title>
        <authorList>
            <consortium name="Lawrence Berkeley National Laboratory"/>
            <person name="Harder C.B."/>
            <person name="Miyauchi S."/>
            <person name="Viragh M."/>
            <person name="Kuo A."/>
            <person name="Thoen E."/>
            <person name="Andreopoulos B."/>
            <person name="Lu D."/>
            <person name="Skrede I."/>
            <person name="Drula E."/>
            <person name="Henrissat B."/>
            <person name="Morin E."/>
            <person name="Kohler A."/>
            <person name="Barry K."/>
            <person name="LaButti K."/>
            <person name="Morin E."/>
            <person name="Salamov A."/>
            <person name="Lipzen A."/>
            <person name="Mereny Z."/>
            <person name="Hegedus B."/>
            <person name="Baldrian P."/>
            <person name="Stursova M."/>
            <person name="Weitz H."/>
            <person name="Taylor A."/>
            <person name="Grigoriev I.V."/>
            <person name="Nagy L.G."/>
            <person name="Martin F."/>
            <person name="Kauserud H."/>
        </authorList>
    </citation>
    <scope>NUCLEOTIDE SEQUENCE</scope>
    <source>
        <strain evidence="2">CBHHK067</strain>
    </source>
</reference>
<keyword evidence="1" id="KW-0732">Signal</keyword>
<comment type="caution">
    <text evidence="2">The sequence shown here is derived from an EMBL/GenBank/DDBJ whole genome shotgun (WGS) entry which is preliminary data.</text>
</comment>
<dbReference type="Proteomes" id="UP001221757">
    <property type="component" value="Unassembled WGS sequence"/>
</dbReference>
<organism evidence="2 3">
    <name type="scientific">Mycena rosella</name>
    <name type="common">Pink bonnet</name>
    <name type="synonym">Agaricus rosellus</name>
    <dbReference type="NCBI Taxonomy" id="1033263"/>
    <lineage>
        <taxon>Eukaryota</taxon>
        <taxon>Fungi</taxon>
        <taxon>Dikarya</taxon>
        <taxon>Basidiomycota</taxon>
        <taxon>Agaricomycotina</taxon>
        <taxon>Agaricomycetes</taxon>
        <taxon>Agaricomycetidae</taxon>
        <taxon>Agaricales</taxon>
        <taxon>Marasmiineae</taxon>
        <taxon>Mycenaceae</taxon>
        <taxon>Mycena</taxon>
    </lineage>
</organism>
<evidence type="ECO:0000313" key="3">
    <source>
        <dbReference type="Proteomes" id="UP001221757"/>
    </source>
</evidence>
<proteinExistence type="predicted"/>
<dbReference type="EMBL" id="JARKIE010000124">
    <property type="protein sequence ID" value="KAJ7680034.1"/>
    <property type="molecule type" value="Genomic_DNA"/>
</dbReference>
<keyword evidence="3" id="KW-1185">Reference proteome</keyword>
<dbReference type="AlphaFoldDB" id="A0AAD7D5X7"/>
<sequence length="329" mass="35731">MLSPSFLLLGWILFSPLSLPVIAHSAPRNIHGVTEIQLPQLTLRPQATGFTFDLEAALPPASSTLSQLSSLPTTCGEYLGPGNECVSNMTATAVTYEDCGDPFTICRCGDAEMAMDTAVDRLGRVPVGLRRFIATVLILQNVTARAYTNLSTGDIHLFGDCAMDTWIHEAIHTFDFRLGSQSSALSSSQEWLQAIASDSCVPDTYSLTNEVEAKFPEDFAQMSVIKVYLLLHNNHLPPMPGFRADCMSHQLDFMGTLPLYNATSLFGNTCSLPASGGRHSRLPAVLDANRAFKTVSLDPPVGTSVAKNSAPCREPKTPWILKLILRVLM</sequence>
<evidence type="ECO:0000313" key="2">
    <source>
        <dbReference type="EMBL" id="KAJ7680034.1"/>
    </source>
</evidence>
<protein>
    <submittedName>
        <fullName evidence="2">Uncharacterized protein</fullName>
    </submittedName>
</protein>
<evidence type="ECO:0000256" key="1">
    <source>
        <dbReference type="SAM" id="SignalP"/>
    </source>
</evidence>
<feature type="signal peptide" evidence="1">
    <location>
        <begin position="1"/>
        <end position="23"/>
    </location>
</feature>